<feature type="non-terminal residue" evidence="1">
    <location>
        <position position="251"/>
    </location>
</feature>
<accession>A0ABQ8AFP9</accession>
<keyword evidence="2" id="KW-1185">Reference proteome</keyword>
<gene>
    <name evidence="1" type="ORF">HID58_053652</name>
</gene>
<evidence type="ECO:0000313" key="1">
    <source>
        <dbReference type="EMBL" id="KAH0891223.1"/>
    </source>
</evidence>
<evidence type="ECO:0000313" key="2">
    <source>
        <dbReference type="Proteomes" id="UP000824890"/>
    </source>
</evidence>
<reference evidence="1 2" key="1">
    <citation type="submission" date="2021-05" db="EMBL/GenBank/DDBJ databases">
        <title>Genome Assembly of Synthetic Allotetraploid Brassica napus Reveals Homoeologous Exchanges between Subgenomes.</title>
        <authorList>
            <person name="Davis J.T."/>
        </authorList>
    </citation>
    <scope>NUCLEOTIDE SEQUENCE [LARGE SCALE GENOMIC DNA]</scope>
    <source>
        <strain evidence="2">cv. Da-Ae</strain>
        <tissue evidence="1">Seedling</tissue>
    </source>
</reference>
<name>A0ABQ8AFP9_BRANA</name>
<dbReference type="EMBL" id="JAGKQM010000013">
    <property type="protein sequence ID" value="KAH0891223.1"/>
    <property type="molecule type" value="Genomic_DNA"/>
</dbReference>
<comment type="caution">
    <text evidence="1">The sequence shown here is derived from an EMBL/GenBank/DDBJ whole genome shotgun (WGS) entry which is preliminary data.</text>
</comment>
<feature type="non-terminal residue" evidence="1">
    <location>
        <position position="1"/>
    </location>
</feature>
<sequence length="251" mass="28162">SGSPASGTNRASSLWFFAVIYLSEPSYLVASTKKNRGQIMVILSPSLGYSGTFGKGEMLWCLRKAESPLLHASLSRWKREIFGIWLTTMRIIRLRLWKQAVFTQLLGKVSPCFIKCNVGMAWDSSGPLRGASWVTRDSQCRPLDHSRRVKLKGYVVGCGRDGQPDYLKQRKILFEVSSAEVRQSLLDPYSYPELLSLSTKILELLHRHTVLMNGLIPPTAIADSVVSYFCTQSYVTRWWTLLASSSYPTGG</sequence>
<proteinExistence type="predicted"/>
<organism evidence="1 2">
    <name type="scientific">Brassica napus</name>
    <name type="common">Rape</name>
    <dbReference type="NCBI Taxonomy" id="3708"/>
    <lineage>
        <taxon>Eukaryota</taxon>
        <taxon>Viridiplantae</taxon>
        <taxon>Streptophyta</taxon>
        <taxon>Embryophyta</taxon>
        <taxon>Tracheophyta</taxon>
        <taxon>Spermatophyta</taxon>
        <taxon>Magnoliopsida</taxon>
        <taxon>eudicotyledons</taxon>
        <taxon>Gunneridae</taxon>
        <taxon>Pentapetalae</taxon>
        <taxon>rosids</taxon>
        <taxon>malvids</taxon>
        <taxon>Brassicales</taxon>
        <taxon>Brassicaceae</taxon>
        <taxon>Brassiceae</taxon>
        <taxon>Brassica</taxon>
    </lineage>
</organism>
<protein>
    <submittedName>
        <fullName evidence="1">Uncharacterized protein</fullName>
    </submittedName>
</protein>
<dbReference type="Proteomes" id="UP000824890">
    <property type="component" value="Unassembled WGS sequence"/>
</dbReference>